<gene>
    <name evidence="2" type="ORF">AFUS01_LOCUS7056</name>
</gene>
<sequence length="330" mass="38056">MVRRVEKIQGTKPDDQESLHLCVFELGTGILKRTMTLKKDYLFRMLTCVYTAVPTVTPDDMMKTKGVIRRKYIPSKHTEAHFDHIRDAGPPRLERKIIIMSIINIISFVVTLKQLYIDVSWNMRVRIRDPDLLFSCSVQNNNFLLQESQCCKRNVKTGVTKLFTSNQLSERHVLCFIIIAGLSAFILLFIIGGFCVGCRSKHRNILMHPIFSVGTFTHLTNCFLFVLGFLLRQKDPSIICNDTDQAKVRQNKVLDCLKQILPCEDMDANFKYWFFFSMSWVLLGIVLLLVFHRHSKQFLHGIFTCSPHMQHASVVYPVPSVDETVVPIIQ</sequence>
<protein>
    <submittedName>
        <fullName evidence="2">Uncharacterized protein</fullName>
    </submittedName>
</protein>
<dbReference type="EMBL" id="CAJVCH010047212">
    <property type="protein sequence ID" value="CAG7717605.1"/>
    <property type="molecule type" value="Genomic_DNA"/>
</dbReference>
<reference evidence="2" key="1">
    <citation type="submission" date="2021-06" db="EMBL/GenBank/DDBJ databases">
        <authorList>
            <person name="Hodson N. C."/>
            <person name="Mongue J. A."/>
            <person name="Jaron S. K."/>
        </authorList>
    </citation>
    <scope>NUCLEOTIDE SEQUENCE</scope>
</reference>
<comment type="caution">
    <text evidence="2">The sequence shown here is derived from an EMBL/GenBank/DDBJ whole genome shotgun (WGS) entry which is preliminary data.</text>
</comment>
<keyword evidence="1" id="KW-0812">Transmembrane</keyword>
<name>A0A8J2JIF5_9HEXA</name>
<accession>A0A8J2JIF5</accession>
<feature type="transmembrane region" description="Helical" evidence="1">
    <location>
        <begin position="97"/>
        <end position="117"/>
    </location>
</feature>
<dbReference type="AlphaFoldDB" id="A0A8J2JIF5"/>
<keyword evidence="3" id="KW-1185">Reference proteome</keyword>
<keyword evidence="1" id="KW-1133">Transmembrane helix</keyword>
<keyword evidence="1" id="KW-0472">Membrane</keyword>
<proteinExistence type="predicted"/>
<feature type="transmembrane region" description="Helical" evidence="1">
    <location>
        <begin position="210"/>
        <end position="231"/>
    </location>
</feature>
<evidence type="ECO:0000313" key="2">
    <source>
        <dbReference type="EMBL" id="CAG7717605.1"/>
    </source>
</evidence>
<dbReference type="Proteomes" id="UP000708208">
    <property type="component" value="Unassembled WGS sequence"/>
</dbReference>
<feature type="transmembrane region" description="Helical" evidence="1">
    <location>
        <begin position="272"/>
        <end position="291"/>
    </location>
</feature>
<evidence type="ECO:0000256" key="1">
    <source>
        <dbReference type="SAM" id="Phobius"/>
    </source>
</evidence>
<organism evidence="2 3">
    <name type="scientific">Allacma fusca</name>
    <dbReference type="NCBI Taxonomy" id="39272"/>
    <lineage>
        <taxon>Eukaryota</taxon>
        <taxon>Metazoa</taxon>
        <taxon>Ecdysozoa</taxon>
        <taxon>Arthropoda</taxon>
        <taxon>Hexapoda</taxon>
        <taxon>Collembola</taxon>
        <taxon>Symphypleona</taxon>
        <taxon>Sminthuridae</taxon>
        <taxon>Allacma</taxon>
    </lineage>
</organism>
<feature type="transmembrane region" description="Helical" evidence="1">
    <location>
        <begin position="171"/>
        <end position="198"/>
    </location>
</feature>
<evidence type="ECO:0000313" key="3">
    <source>
        <dbReference type="Proteomes" id="UP000708208"/>
    </source>
</evidence>